<dbReference type="Gene3D" id="3.40.50.2060">
    <property type="match status" value="1"/>
</dbReference>
<evidence type="ECO:0000313" key="3">
    <source>
        <dbReference type="EMBL" id="GLC59147.1"/>
    </source>
</evidence>
<accession>A0A9W6BVT0</accession>
<comment type="similarity">
    <text evidence="1">Belongs to the STXBP/unc-18/SEC1 family.</text>
</comment>
<sequence>MDGPHTRIASTRQALPPPDRARQEALTNLDLLKIMRSYIKSMLEGPQGYKGLILDKETMRICSNLYGRTELAEQNVVHVEYIEKNDGRSHSELTAVCFLRPTRENVVLLKRELKSPRYQHYHIHFANLLSSVSSMFLQELAEADAAAEKVVEVQEDYADFQVPDSHHFVIPVPRNELLFSVRQPGAAPSAAEYELIDRCVQGLSAVFLALRRRPIIRYQRGSELVAQLAKSLHLLTYKQESAVFDFGVSRSAPPVVLLLDRRDDPVTPLLSQWSYQAMVHELVGIVDNIVRLTSTKVPEQFREIVFDARQDDFLRRHLYRNFGEVGSSVKSLVEQFQSASTKHSKVDSLEDMRRFVLEHQDFQRLQGNVSKHVNLMTQLSEMVAGRDLMEVSMAEQELANPAASLTSAASFEELARLLRASNTQDVDKVRLAMLYALRFEPDTPRVRQMLDFLASTGVKDREPRLYAAAETILRYGGSSRRAGDLYGSRNLLQKARNVLKGLQGVDNVYTQHTPLLTETVAALAADRLDPLAYPYMAATGEEAAVMAANAKRAPPREVIVFIVGGTTYEEAKAVAEMNERQAAAAAAAGAAGGGGAAAAGVAGVGPGGAAGVTPRVLLGGTAILNSAAFMSAITAGLNIPAPSGGGGGSGGGAAAGVAGPTGAGAV</sequence>
<dbReference type="SUPFAM" id="SSF56815">
    <property type="entry name" value="Sec1/munc18-like (SM) proteins"/>
    <property type="match status" value="1"/>
</dbReference>
<dbReference type="InterPro" id="IPR027482">
    <property type="entry name" value="Sec1-like_dom2"/>
</dbReference>
<dbReference type="Gene3D" id="3.40.50.1910">
    <property type="match status" value="1"/>
</dbReference>
<dbReference type="PIRSF" id="PIRSF005715">
    <property type="entry name" value="VPS45_Sec1"/>
    <property type="match status" value="1"/>
</dbReference>
<organism evidence="3 4">
    <name type="scientific">Pleodorina starrii</name>
    <dbReference type="NCBI Taxonomy" id="330485"/>
    <lineage>
        <taxon>Eukaryota</taxon>
        <taxon>Viridiplantae</taxon>
        <taxon>Chlorophyta</taxon>
        <taxon>core chlorophytes</taxon>
        <taxon>Chlorophyceae</taxon>
        <taxon>CS clade</taxon>
        <taxon>Chlamydomonadales</taxon>
        <taxon>Volvocaceae</taxon>
        <taxon>Pleodorina</taxon>
    </lineage>
</organism>
<dbReference type="AlphaFoldDB" id="A0A9W6BVT0"/>
<evidence type="ECO:0000256" key="2">
    <source>
        <dbReference type="SAM" id="MobiDB-lite"/>
    </source>
</evidence>
<dbReference type="Gene3D" id="1.25.40.60">
    <property type="match status" value="1"/>
</dbReference>
<dbReference type="Pfam" id="PF00995">
    <property type="entry name" value="Sec1"/>
    <property type="match status" value="1"/>
</dbReference>
<dbReference type="Gene3D" id="3.90.830.10">
    <property type="entry name" value="Syntaxin Binding Protein 1, Chain A, domain 2"/>
    <property type="match status" value="1"/>
</dbReference>
<evidence type="ECO:0000256" key="1">
    <source>
        <dbReference type="ARBA" id="ARBA00009884"/>
    </source>
</evidence>
<dbReference type="InterPro" id="IPR043154">
    <property type="entry name" value="Sec-1-like_dom1"/>
</dbReference>
<proteinExistence type="inferred from homology"/>
<keyword evidence="4" id="KW-1185">Reference proteome</keyword>
<reference evidence="3 4" key="1">
    <citation type="journal article" date="2023" name="Commun. Biol.">
        <title>Reorganization of the ancestral sex-determining regions during the evolution of trioecy in Pleodorina starrii.</title>
        <authorList>
            <person name="Takahashi K."/>
            <person name="Suzuki S."/>
            <person name="Kawai-Toyooka H."/>
            <person name="Yamamoto K."/>
            <person name="Hamaji T."/>
            <person name="Ootsuki R."/>
            <person name="Yamaguchi H."/>
            <person name="Kawachi M."/>
            <person name="Higashiyama T."/>
            <person name="Nozaki H."/>
        </authorList>
    </citation>
    <scope>NUCLEOTIDE SEQUENCE [LARGE SCALE GENOMIC DNA]</scope>
    <source>
        <strain evidence="3 4">NIES-4479</strain>
    </source>
</reference>
<dbReference type="Proteomes" id="UP001165080">
    <property type="component" value="Unassembled WGS sequence"/>
</dbReference>
<comment type="caution">
    <text evidence="3">The sequence shown here is derived from an EMBL/GenBank/DDBJ whole genome shotgun (WGS) entry which is preliminary data.</text>
</comment>
<name>A0A9W6BVT0_9CHLO</name>
<dbReference type="PANTHER" id="PTHR11679">
    <property type="entry name" value="VESICLE PROTEIN SORTING-ASSOCIATED"/>
    <property type="match status" value="1"/>
</dbReference>
<dbReference type="InterPro" id="IPR001619">
    <property type="entry name" value="Sec1-like"/>
</dbReference>
<dbReference type="GO" id="GO:0016192">
    <property type="term" value="P:vesicle-mediated transport"/>
    <property type="evidence" value="ECO:0007669"/>
    <property type="project" value="InterPro"/>
</dbReference>
<dbReference type="InterPro" id="IPR043127">
    <property type="entry name" value="Sec-1-like_dom3a"/>
</dbReference>
<feature type="region of interest" description="Disordered" evidence="2">
    <location>
        <begin position="1"/>
        <end position="20"/>
    </location>
</feature>
<protein>
    <submittedName>
        <fullName evidence="3">Uncharacterized protein</fullName>
    </submittedName>
</protein>
<dbReference type="InterPro" id="IPR036045">
    <property type="entry name" value="Sec1-like_sf"/>
</dbReference>
<evidence type="ECO:0000313" key="4">
    <source>
        <dbReference type="Proteomes" id="UP001165080"/>
    </source>
</evidence>
<gene>
    <name evidence="3" type="primary">PLEST009685</name>
    <name evidence="3" type="ORF">PLESTB_001453600</name>
</gene>
<dbReference type="EMBL" id="BRXU01000026">
    <property type="protein sequence ID" value="GLC59147.1"/>
    <property type="molecule type" value="Genomic_DNA"/>
</dbReference>